<reference evidence="1 2" key="1">
    <citation type="submission" date="2020-08" db="EMBL/GenBank/DDBJ databases">
        <title>The Agave Microbiome: Exploring the role of microbial communities in plant adaptations to desert environments.</title>
        <authorList>
            <person name="Partida-Martinez L.P."/>
        </authorList>
    </citation>
    <scope>NUCLEOTIDE SEQUENCE [LARGE SCALE GENOMIC DNA]</scope>
    <source>
        <strain evidence="1 2">AT3.9</strain>
    </source>
</reference>
<keyword evidence="2" id="KW-1185">Reference proteome</keyword>
<dbReference type="Proteomes" id="UP000532010">
    <property type="component" value="Unassembled WGS sequence"/>
</dbReference>
<name>A0A7W4VKE6_9HYPH</name>
<organism evidence="1 2">
    <name type="scientific">Microvirga lupini</name>
    <dbReference type="NCBI Taxonomy" id="420324"/>
    <lineage>
        <taxon>Bacteria</taxon>
        <taxon>Pseudomonadati</taxon>
        <taxon>Pseudomonadota</taxon>
        <taxon>Alphaproteobacteria</taxon>
        <taxon>Hyphomicrobiales</taxon>
        <taxon>Methylobacteriaceae</taxon>
        <taxon>Microvirga</taxon>
    </lineage>
</organism>
<dbReference type="AlphaFoldDB" id="A0A7W4VKE6"/>
<evidence type="ECO:0000313" key="1">
    <source>
        <dbReference type="EMBL" id="MBB3018822.1"/>
    </source>
</evidence>
<comment type="caution">
    <text evidence="1">The sequence shown here is derived from an EMBL/GenBank/DDBJ whole genome shotgun (WGS) entry which is preliminary data.</text>
</comment>
<accession>A0A7W4VKE6</accession>
<protein>
    <submittedName>
        <fullName evidence="1">Uncharacterized protein</fullName>
    </submittedName>
</protein>
<evidence type="ECO:0000313" key="2">
    <source>
        <dbReference type="Proteomes" id="UP000532010"/>
    </source>
</evidence>
<sequence>MIFDRFRNKNFLKKANSAIDQLTAERGFALKVAAAIPKLETLFTEWRKEGLSPEHCATMLVADVYPNLLFADLDDETRKVIIKEINHFSTTRSMPTSHPEFVTFKYINLDLLLTNWVNLNLIPPAAALHARLEFTGKLAGLTKEQRRAAGDRIVANAVSRA</sequence>
<gene>
    <name evidence="1" type="ORF">FHR70_001876</name>
</gene>
<dbReference type="EMBL" id="JACHWB010000002">
    <property type="protein sequence ID" value="MBB3018822.1"/>
    <property type="molecule type" value="Genomic_DNA"/>
</dbReference>
<proteinExistence type="predicted"/>
<dbReference type="RefSeq" id="WP_183449379.1">
    <property type="nucleotide sequence ID" value="NZ_JACHWB010000002.1"/>
</dbReference>